<evidence type="ECO:0000256" key="1">
    <source>
        <dbReference type="ARBA" id="ARBA00008056"/>
    </source>
</evidence>
<dbReference type="GeneID" id="19466480"/>
<feature type="domain" description="Fe2OG dioxygenase" evidence="3">
    <location>
        <begin position="221"/>
        <end position="332"/>
    </location>
</feature>
<dbReference type="OMA" id="WLGFFKV"/>
<dbReference type="InterPro" id="IPR026992">
    <property type="entry name" value="DIOX_N"/>
</dbReference>
<keyword evidence="2" id="KW-0560">Oxidoreductase</keyword>
<keyword evidence="2" id="KW-0408">Iron</keyword>
<comment type="similarity">
    <text evidence="1 2">Belongs to the iron/ascorbate-dependent oxidoreductase family.</text>
</comment>
<organism evidence="4 5">
    <name type="scientific">Glarea lozoyensis (strain ATCC 20868 / MF5171)</name>
    <dbReference type="NCBI Taxonomy" id="1116229"/>
    <lineage>
        <taxon>Eukaryota</taxon>
        <taxon>Fungi</taxon>
        <taxon>Dikarya</taxon>
        <taxon>Ascomycota</taxon>
        <taxon>Pezizomycotina</taxon>
        <taxon>Leotiomycetes</taxon>
        <taxon>Helotiales</taxon>
        <taxon>Helotiaceae</taxon>
        <taxon>Glarea</taxon>
    </lineage>
</organism>
<dbReference type="PROSITE" id="PS51471">
    <property type="entry name" value="FE2OG_OXY"/>
    <property type="match status" value="1"/>
</dbReference>
<gene>
    <name evidence="4" type="ORF">GLAREA_07427</name>
</gene>
<evidence type="ECO:0000313" key="4">
    <source>
        <dbReference type="EMBL" id="EPE32294.1"/>
    </source>
</evidence>
<dbReference type="RefSeq" id="XP_008080306.1">
    <property type="nucleotide sequence ID" value="XM_008082115.1"/>
</dbReference>
<evidence type="ECO:0000256" key="2">
    <source>
        <dbReference type="RuleBase" id="RU003682"/>
    </source>
</evidence>
<dbReference type="HOGENOM" id="CLU_010119_6_3_1"/>
<dbReference type="Gene3D" id="2.60.120.330">
    <property type="entry name" value="B-lactam Antibiotic, Isopenicillin N Synthase, Chain"/>
    <property type="match status" value="1"/>
</dbReference>
<dbReference type="EMBL" id="KE145359">
    <property type="protein sequence ID" value="EPE32294.1"/>
    <property type="molecule type" value="Genomic_DNA"/>
</dbReference>
<dbReference type="KEGG" id="glz:GLAREA_07427"/>
<protein>
    <submittedName>
        <fullName evidence="4">Clavaminate synthase-like protein</fullName>
    </submittedName>
</protein>
<dbReference type="Pfam" id="PF14226">
    <property type="entry name" value="DIOX_N"/>
    <property type="match status" value="1"/>
</dbReference>
<proteinExistence type="inferred from homology"/>
<dbReference type="InterPro" id="IPR005123">
    <property type="entry name" value="Oxoglu/Fe-dep_dioxygenase_dom"/>
</dbReference>
<dbReference type="InterPro" id="IPR050231">
    <property type="entry name" value="Iron_ascorbate_oxido_reductase"/>
</dbReference>
<name>S3D5D4_GLAL2</name>
<dbReference type="GO" id="GO:0046872">
    <property type="term" value="F:metal ion binding"/>
    <property type="evidence" value="ECO:0007669"/>
    <property type="project" value="UniProtKB-KW"/>
</dbReference>
<keyword evidence="2" id="KW-0479">Metal-binding</keyword>
<dbReference type="InterPro" id="IPR044861">
    <property type="entry name" value="IPNS-like_FE2OG_OXY"/>
</dbReference>
<reference evidence="4 5" key="1">
    <citation type="journal article" date="2013" name="BMC Genomics">
        <title>Genomics-driven discovery of the pneumocandin biosynthetic gene cluster in the fungus Glarea lozoyensis.</title>
        <authorList>
            <person name="Chen L."/>
            <person name="Yue Q."/>
            <person name="Zhang X."/>
            <person name="Xiang M."/>
            <person name="Wang C."/>
            <person name="Li S."/>
            <person name="Che Y."/>
            <person name="Ortiz-Lopez F.J."/>
            <person name="Bills G.F."/>
            <person name="Liu X."/>
            <person name="An Z."/>
        </authorList>
    </citation>
    <scope>NUCLEOTIDE SEQUENCE [LARGE SCALE GENOMIC DNA]</scope>
    <source>
        <strain evidence="5">ATCC 20868 / MF5171</strain>
    </source>
</reference>
<accession>S3D5D4</accession>
<dbReference type="SUPFAM" id="SSF51197">
    <property type="entry name" value="Clavaminate synthase-like"/>
    <property type="match status" value="1"/>
</dbReference>
<dbReference type="PANTHER" id="PTHR47990">
    <property type="entry name" value="2-OXOGLUTARATE (2OG) AND FE(II)-DEPENDENT OXYGENASE SUPERFAMILY PROTEIN-RELATED"/>
    <property type="match status" value="1"/>
</dbReference>
<dbReference type="OrthoDB" id="288590at2759"/>
<keyword evidence="5" id="KW-1185">Reference proteome</keyword>
<dbReference type="AlphaFoldDB" id="S3D5D4"/>
<dbReference type="PRINTS" id="PR00682">
    <property type="entry name" value="IPNSYNTHASE"/>
</dbReference>
<dbReference type="eggNOG" id="KOG0143">
    <property type="taxonomic scope" value="Eukaryota"/>
</dbReference>
<dbReference type="Pfam" id="PF03171">
    <property type="entry name" value="2OG-FeII_Oxy"/>
    <property type="match status" value="1"/>
</dbReference>
<sequence>MAAVSQSTSGGHSVSPSMMAEAIKAQEYLQQRIKAKTATNSFRTIPIIDLTRSFSDSLEDRQSVANEIHEACTKVGFFYITNHGISKDACDAALKLASRFFHELPQESKDAIHMKKSDQFRGYEPASFSSVVGDPTEKETKEAFNWGYEAGLDPTGGDGAYVELDGSSKGSPNQWPSEDEIPGFYKGIAEYYGEILQLCRHICRLFALSLSLPETYFERLTTHPGGIARLIRYPPSTNPKPLSELNTEEEIGLGAHTDYECFTLLLQDSNPGLEVLSPDGHWISAQPVEGGIVVNVADFLMRWTNEKYKSTVHRVVNRTERERYSIPLFFSINYDEKVETLPSCVSEENPSKFEPIAAGRYVLDRLALTVPGKY</sequence>
<dbReference type="FunFam" id="2.60.120.330:FF:000047">
    <property type="entry name" value="Similar to oxidoreductase"/>
    <property type="match status" value="1"/>
</dbReference>
<dbReference type="Proteomes" id="UP000016922">
    <property type="component" value="Unassembled WGS sequence"/>
</dbReference>
<dbReference type="InterPro" id="IPR027443">
    <property type="entry name" value="IPNS-like_sf"/>
</dbReference>
<dbReference type="GO" id="GO:0044283">
    <property type="term" value="P:small molecule biosynthetic process"/>
    <property type="evidence" value="ECO:0007669"/>
    <property type="project" value="UniProtKB-ARBA"/>
</dbReference>
<dbReference type="GO" id="GO:0016491">
    <property type="term" value="F:oxidoreductase activity"/>
    <property type="evidence" value="ECO:0007669"/>
    <property type="project" value="UniProtKB-KW"/>
</dbReference>
<evidence type="ECO:0000259" key="3">
    <source>
        <dbReference type="PROSITE" id="PS51471"/>
    </source>
</evidence>
<evidence type="ECO:0000313" key="5">
    <source>
        <dbReference type="Proteomes" id="UP000016922"/>
    </source>
</evidence>